<dbReference type="Pfam" id="PF02361">
    <property type="entry name" value="CbiQ"/>
    <property type="match status" value="1"/>
</dbReference>
<keyword evidence="3 6" id="KW-0812">Transmembrane</keyword>
<name>A0A150J034_9EURY</name>
<dbReference type="AlphaFoldDB" id="A0A150J034"/>
<evidence type="ECO:0000256" key="2">
    <source>
        <dbReference type="ARBA" id="ARBA00022475"/>
    </source>
</evidence>
<protein>
    <submittedName>
        <fullName evidence="7">Cobalt transport protein</fullName>
    </submittedName>
</protein>
<feature type="transmembrane region" description="Helical" evidence="6">
    <location>
        <begin position="141"/>
        <end position="160"/>
    </location>
</feature>
<evidence type="ECO:0000256" key="1">
    <source>
        <dbReference type="ARBA" id="ARBA00004141"/>
    </source>
</evidence>
<evidence type="ECO:0000256" key="3">
    <source>
        <dbReference type="ARBA" id="ARBA00022692"/>
    </source>
</evidence>
<dbReference type="InterPro" id="IPR003339">
    <property type="entry name" value="ABC/ECF_trnsptr_transmembrane"/>
</dbReference>
<evidence type="ECO:0000256" key="5">
    <source>
        <dbReference type="ARBA" id="ARBA00023136"/>
    </source>
</evidence>
<gene>
    <name evidence="7" type="ORF">AMQ22_01431</name>
</gene>
<accession>A0A150J034</accession>
<proteinExistence type="predicted"/>
<reference evidence="7 8" key="1">
    <citation type="journal article" date="2016" name="ISME J.">
        <title>Chasing the elusive Euryarchaeota class WSA2: genomes reveal a uniquely fastidious methyl-reducing methanogen.</title>
        <authorList>
            <person name="Nobu M.K."/>
            <person name="Narihiro T."/>
            <person name="Kuroda K."/>
            <person name="Mei R."/>
            <person name="Liu W.T."/>
        </authorList>
    </citation>
    <scope>NUCLEOTIDE SEQUENCE [LARGE SCALE GENOMIC DNA]</scope>
    <source>
        <strain evidence="7">U1lsi0528_Bin055</strain>
    </source>
</reference>
<organism evidence="7 8">
    <name type="scientific">Candidatus Methanofastidiosum methylothiophilum</name>
    <dbReference type="NCBI Taxonomy" id="1705564"/>
    <lineage>
        <taxon>Archaea</taxon>
        <taxon>Methanobacteriati</taxon>
        <taxon>Methanobacteriota</taxon>
        <taxon>Stenosarchaea group</taxon>
        <taxon>Candidatus Methanofastidiosia</taxon>
        <taxon>Candidatus Methanofastidiosales</taxon>
        <taxon>Candidatus Methanofastidiosaceae</taxon>
        <taxon>Candidatus Methanofastidiosum</taxon>
    </lineage>
</organism>
<dbReference type="PANTHER" id="PTHR34857">
    <property type="entry name" value="SLL0384 PROTEIN"/>
    <property type="match status" value="1"/>
</dbReference>
<dbReference type="EMBL" id="LNGC01000070">
    <property type="protein sequence ID" value="KYC50611.1"/>
    <property type="molecule type" value="Genomic_DNA"/>
</dbReference>
<evidence type="ECO:0000256" key="4">
    <source>
        <dbReference type="ARBA" id="ARBA00022989"/>
    </source>
</evidence>
<comment type="subcellular location">
    <subcellularLocation>
        <location evidence="1">Membrane</location>
        <topology evidence="1">Multi-pass membrane protein</topology>
    </subcellularLocation>
</comment>
<comment type="caution">
    <text evidence="7">The sequence shown here is derived from an EMBL/GenBank/DDBJ whole genome shotgun (WGS) entry which is preliminary data.</text>
</comment>
<sequence length="248" mass="29138">MKYEPVEALLKSASQYFEVFFIQENVKSPIRLVDTRVGLIGFLILVLLSITTFSPNKLFFIFFILLLLIIASQIPLGPYFRRVGLMPLFIFTIMLPQVFISSLDYAILFTFRVCLAVSFLIIFTLITPFKEILSSLRFYKIPEILVLTLSFTYSYTYLVFNELYRILIARESRRFNNKSYRKIWNEGGELLGMFFIKVYERGENIHLARISRGYSNMPYPVKFVKFNLMPNIIFMTFIAFVTVGWMIL</sequence>
<evidence type="ECO:0000313" key="7">
    <source>
        <dbReference type="EMBL" id="KYC50611.1"/>
    </source>
</evidence>
<dbReference type="InterPro" id="IPR051611">
    <property type="entry name" value="ECF_transporter_component"/>
</dbReference>
<dbReference type="PANTHER" id="PTHR34857:SF2">
    <property type="entry name" value="SLL0384 PROTEIN"/>
    <property type="match status" value="1"/>
</dbReference>
<dbReference type="GO" id="GO:0005886">
    <property type="term" value="C:plasma membrane"/>
    <property type="evidence" value="ECO:0007669"/>
    <property type="project" value="UniProtKB-ARBA"/>
</dbReference>
<keyword evidence="4 6" id="KW-1133">Transmembrane helix</keyword>
<evidence type="ECO:0000256" key="6">
    <source>
        <dbReference type="SAM" id="Phobius"/>
    </source>
</evidence>
<dbReference type="CDD" id="cd16914">
    <property type="entry name" value="EcfT"/>
    <property type="match status" value="1"/>
</dbReference>
<keyword evidence="5 6" id="KW-0472">Membrane</keyword>
<feature type="transmembrane region" description="Helical" evidence="6">
    <location>
        <begin position="83"/>
        <end position="100"/>
    </location>
</feature>
<evidence type="ECO:0000313" key="8">
    <source>
        <dbReference type="Proteomes" id="UP000075398"/>
    </source>
</evidence>
<feature type="transmembrane region" description="Helical" evidence="6">
    <location>
        <begin position="228"/>
        <end position="247"/>
    </location>
</feature>
<feature type="transmembrane region" description="Helical" evidence="6">
    <location>
        <begin position="37"/>
        <end position="53"/>
    </location>
</feature>
<keyword evidence="2" id="KW-1003">Cell membrane</keyword>
<feature type="transmembrane region" description="Helical" evidence="6">
    <location>
        <begin position="106"/>
        <end position="129"/>
    </location>
</feature>
<dbReference type="Proteomes" id="UP000075398">
    <property type="component" value="Unassembled WGS sequence"/>
</dbReference>
<feature type="transmembrane region" description="Helical" evidence="6">
    <location>
        <begin position="59"/>
        <end position="76"/>
    </location>
</feature>